<keyword evidence="3" id="KW-1185">Reference proteome</keyword>
<dbReference type="eggNOG" id="ENOG50316DE">
    <property type="taxonomic scope" value="Bacteria"/>
</dbReference>
<accession>D8JSI3</accession>
<name>D8JSI3_HYPDA</name>
<reference evidence="3" key="1">
    <citation type="journal article" date="2011" name="J. Bacteriol.">
        <title>Genome sequences of eight morphologically diverse alphaproteobacteria.</title>
        <authorList>
            <consortium name="US DOE Joint Genome Institute"/>
            <person name="Brown P.J."/>
            <person name="Kysela D.T."/>
            <person name="Buechlein A."/>
            <person name="Hemmerich C."/>
            <person name="Brun Y.V."/>
        </authorList>
    </citation>
    <scope>NUCLEOTIDE SEQUENCE [LARGE SCALE GENOMIC DNA]</scope>
    <source>
        <strain evidence="3">ATCC 51888 / DSM 1869 / NCIB 11706 / TK 0415</strain>
    </source>
</reference>
<sequence length="170" mass="17603" precursor="true">MSRHQHYFGRFSRYLGALAATAAMAGALSFTPKAYSADGPFPDLVGTWSGSGVAKFDGGKTESLRCKGYYTNTGGPHNLGISIRCANASAKVELRANLVDAGGTVSGNWEERTYNQSGLVTGRASANRLNLAISGGIAGSMMVTVSHGSHSVAVLTSGPSLKGINISMSR</sequence>
<dbReference type="HOGENOM" id="CLU_118465_0_0_5"/>
<keyword evidence="1" id="KW-0732">Signal</keyword>
<gene>
    <name evidence="2" type="ordered locus">Hden_2481</name>
</gene>
<dbReference type="KEGG" id="hdn:Hden_2481"/>
<dbReference type="Proteomes" id="UP000002033">
    <property type="component" value="Chromosome"/>
</dbReference>
<feature type="signal peptide" evidence="1">
    <location>
        <begin position="1"/>
        <end position="25"/>
    </location>
</feature>
<evidence type="ECO:0000313" key="2">
    <source>
        <dbReference type="EMBL" id="ADJ24277.1"/>
    </source>
</evidence>
<dbReference type="EMBL" id="CP002083">
    <property type="protein sequence ID" value="ADJ24277.1"/>
    <property type="molecule type" value="Genomic_DNA"/>
</dbReference>
<dbReference type="RefSeq" id="WP_013216436.1">
    <property type="nucleotide sequence ID" value="NC_014313.1"/>
</dbReference>
<evidence type="ECO:0000313" key="3">
    <source>
        <dbReference type="Proteomes" id="UP000002033"/>
    </source>
</evidence>
<organism evidence="2 3">
    <name type="scientific">Hyphomicrobium denitrificans (strain ATCC 51888 / DSM 1869 / NCIMB 11706 / TK 0415)</name>
    <dbReference type="NCBI Taxonomy" id="582899"/>
    <lineage>
        <taxon>Bacteria</taxon>
        <taxon>Pseudomonadati</taxon>
        <taxon>Pseudomonadota</taxon>
        <taxon>Alphaproteobacteria</taxon>
        <taxon>Hyphomicrobiales</taxon>
        <taxon>Hyphomicrobiaceae</taxon>
        <taxon>Hyphomicrobium</taxon>
    </lineage>
</organism>
<protein>
    <submittedName>
        <fullName evidence="2">Uncharacterized protein</fullName>
    </submittedName>
</protein>
<evidence type="ECO:0000256" key="1">
    <source>
        <dbReference type="SAM" id="SignalP"/>
    </source>
</evidence>
<dbReference type="AlphaFoldDB" id="D8JSI3"/>
<proteinExistence type="predicted"/>
<feature type="chain" id="PRO_5003116107" evidence="1">
    <location>
        <begin position="26"/>
        <end position="170"/>
    </location>
</feature>